<dbReference type="EMBL" id="KV750078">
    <property type="protein sequence ID" value="OCL06385.1"/>
    <property type="molecule type" value="Genomic_DNA"/>
</dbReference>
<protein>
    <recommendedName>
        <fullName evidence="1">Heterokaryon incompatibility domain-containing protein</fullName>
    </recommendedName>
</protein>
<keyword evidence="3" id="KW-1185">Reference proteome</keyword>
<dbReference type="AlphaFoldDB" id="A0A8E2EWX2"/>
<evidence type="ECO:0000313" key="3">
    <source>
        <dbReference type="Proteomes" id="UP000250140"/>
    </source>
</evidence>
<gene>
    <name evidence="2" type="ORF">AOQ84DRAFT_411134</name>
</gene>
<name>A0A8E2EWX2_9PEZI</name>
<reference evidence="2 3" key="1">
    <citation type="journal article" date="2016" name="Nat. Commun.">
        <title>Ectomycorrhizal ecology is imprinted in the genome of the dominant symbiotic fungus Cenococcum geophilum.</title>
        <authorList>
            <consortium name="DOE Joint Genome Institute"/>
            <person name="Peter M."/>
            <person name="Kohler A."/>
            <person name="Ohm R.A."/>
            <person name="Kuo A."/>
            <person name="Krutzmann J."/>
            <person name="Morin E."/>
            <person name="Arend M."/>
            <person name="Barry K.W."/>
            <person name="Binder M."/>
            <person name="Choi C."/>
            <person name="Clum A."/>
            <person name="Copeland A."/>
            <person name="Grisel N."/>
            <person name="Haridas S."/>
            <person name="Kipfer T."/>
            <person name="LaButti K."/>
            <person name="Lindquist E."/>
            <person name="Lipzen A."/>
            <person name="Maire R."/>
            <person name="Meier B."/>
            <person name="Mihaltcheva S."/>
            <person name="Molinier V."/>
            <person name="Murat C."/>
            <person name="Poggeler S."/>
            <person name="Quandt C.A."/>
            <person name="Sperisen C."/>
            <person name="Tritt A."/>
            <person name="Tisserant E."/>
            <person name="Crous P.W."/>
            <person name="Henrissat B."/>
            <person name="Nehls U."/>
            <person name="Egli S."/>
            <person name="Spatafora J.W."/>
            <person name="Grigoriev I.V."/>
            <person name="Martin F.M."/>
        </authorList>
    </citation>
    <scope>NUCLEOTIDE SEQUENCE [LARGE SCALE GENOMIC DNA]</scope>
    <source>
        <strain evidence="2 3">CBS 207.34</strain>
    </source>
</reference>
<dbReference type="PANTHER" id="PTHR24148:SF81">
    <property type="entry name" value="HETEROKARYON INCOMPATIBILITY DOMAIN-CONTAINING PROTEIN"/>
    <property type="match status" value="1"/>
</dbReference>
<dbReference type="PANTHER" id="PTHR24148">
    <property type="entry name" value="ANKYRIN REPEAT DOMAIN-CONTAINING PROTEIN 39 HOMOLOG-RELATED"/>
    <property type="match status" value="1"/>
</dbReference>
<proteinExistence type="predicted"/>
<dbReference type="InterPro" id="IPR052895">
    <property type="entry name" value="HetReg/Transcr_Mod"/>
</dbReference>
<sequence length="265" mass="30146">MSESPSKQFPYPELPQGNAIRLLLLSPGNFSDPIVCTLSSVHFSSKPKYTALSYTWDDQNASQAALLISAPPPTRSTFTILINGHRFAVRRNLHLALLHLRSATHPLTLWVDAICINQKDLKERSHQVAIMAFVYNQAEVVISWLGAKKYRDGNDLIDQMQEEWTSGKTKTFAAWRAGEVGIKYSGNPSRDELNHIETNPYWSRIWVIQEVCLARQLVFAYGSSLWHYNDVKDWRFLKSSWEELGEKMQGDEAQTEEESTGEEAA</sequence>
<dbReference type="Pfam" id="PF06985">
    <property type="entry name" value="HET"/>
    <property type="match status" value="1"/>
</dbReference>
<dbReference type="OrthoDB" id="194358at2759"/>
<feature type="domain" description="Heterokaryon incompatibility" evidence="1">
    <location>
        <begin position="49"/>
        <end position="210"/>
    </location>
</feature>
<dbReference type="Proteomes" id="UP000250140">
    <property type="component" value="Unassembled WGS sequence"/>
</dbReference>
<evidence type="ECO:0000313" key="2">
    <source>
        <dbReference type="EMBL" id="OCL06385.1"/>
    </source>
</evidence>
<accession>A0A8E2EWX2</accession>
<dbReference type="InterPro" id="IPR010730">
    <property type="entry name" value="HET"/>
</dbReference>
<organism evidence="2 3">
    <name type="scientific">Glonium stellatum</name>
    <dbReference type="NCBI Taxonomy" id="574774"/>
    <lineage>
        <taxon>Eukaryota</taxon>
        <taxon>Fungi</taxon>
        <taxon>Dikarya</taxon>
        <taxon>Ascomycota</taxon>
        <taxon>Pezizomycotina</taxon>
        <taxon>Dothideomycetes</taxon>
        <taxon>Pleosporomycetidae</taxon>
        <taxon>Gloniales</taxon>
        <taxon>Gloniaceae</taxon>
        <taxon>Glonium</taxon>
    </lineage>
</organism>
<evidence type="ECO:0000259" key="1">
    <source>
        <dbReference type="Pfam" id="PF06985"/>
    </source>
</evidence>
<feature type="non-terminal residue" evidence="2">
    <location>
        <position position="1"/>
    </location>
</feature>